<name>A0A3S4T545_9BACT</name>
<dbReference type="GO" id="GO:0046872">
    <property type="term" value="F:metal ion binding"/>
    <property type="evidence" value="ECO:0007669"/>
    <property type="project" value="UniProtKB-KW"/>
</dbReference>
<feature type="binding site" evidence="3">
    <location>
        <position position="56"/>
    </location>
    <ligand>
        <name>Mg(2+)</name>
        <dbReference type="ChEBI" id="CHEBI:18420"/>
        <label>1</label>
    </ligand>
</feature>
<dbReference type="AlphaFoldDB" id="A0A3S4T545"/>
<dbReference type="Proteomes" id="UP000287853">
    <property type="component" value="Unassembled WGS sequence"/>
</dbReference>
<feature type="binding site" evidence="3">
    <location>
        <position position="57"/>
    </location>
    <ligand>
        <name>Mg(2+)</name>
        <dbReference type="ChEBI" id="CHEBI:18420"/>
        <label>1</label>
    </ligand>
</feature>
<reference evidence="4 5" key="1">
    <citation type="submission" date="2017-01" db="EMBL/GenBank/DDBJ databases">
        <title>The cable genome- insights into the physiology and evolution of filamentous bacteria capable of sulfide oxidation via long distance electron transfer.</title>
        <authorList>
            <person name="Schreiber L."/>
            <person name="Bjerg J.T."/>
            <person name="Boggild A."/>
            <person name="Van De Vossenberg J."/>
            <person name="Meysman F."/>
            <person name="Nielsen L.P."/>
            <person name="Schramm A."/>
            <person name="Kjeldsen K.U."/>
        </authorList>
    </citation>
    <scope>NUCLEOTIDE SEQUENCE [LARGE SCALE GENOMIC DNA]</scope>
    <source>
        <strain evidence="4">MCF</strain>
    </source>
</reference>
<keyword evidence="3" id="KW-0479">Metal-binding</keyword>
<feature type="binding site" evidence="3">
    <location>
        <position position="58"/>
    </location>
    <ligand>
        <name>Mg(2+)</name>
        <dbReference type="ChEBI" id="CHEBI:18420"/>
        <label>1</label>
    </ligand>
</feature>
<dbReference type="Pfam" id="PF03747">
    <property type="entry name" value="ADP_ribosyl_GH"/>
    <property type="match status" value="1"/>
</dbReference>
<sequence length="317" mass="35277">MTNICDRLHGRLYDRIRGAVLASALGDAFGAPYEGGIAERLLWRVLGRWRGKRRWTDDTQMSIDVIESLQACKKVEQNDLARRFADSYKWSRGYGPGAGKMLKRIRQGESWKIANRTVYPNGSFGNGGAMRAAPIGLFYGAERERRLVQAVRDATVVTHAHPAGQDGAVIIALTTALVYLDRPVQEIFKRLRLYIQTVELQNRLAVAEEMLRAKHPVLPKQVARELGNGIKAKDSCVTALSIGLALRKAPFSDFLGYIREVGGDTDTIGAMAGAIWGAACGYRQLPEYLLKRLEQRQFLEELAHRFANAIVQGDFCA</sequence>
<dbReference type="InterPro" id="IPR036705">
    <property type="entry name" value="Ribosyl_crysJ1_sf"/>
</dbReference>
<accession>A0A3S4T545</accession>
<comment type="cofactor">
    <cofactor evidence="3">
        <name>Mg(2+)</name>
        <dbReference type="ChEBI" id="CHEBI:18420"/>
    </cofactor>
    <text evidence="3">Binds 2 magnesium ions per subunit.</text>
</comment>
<comment type="similarity">
    <text evidence="1">Belongs to the ADP-ribosylglycohydrolase family.</text>
</comment>
<keyword evidence="5" id="KW-1185">Reference proteome</keyword>
<evidence type="ECO:0000313" key="5">
    <source>
        <dbReference type="Proteomes" id="UP000287853"/>
    </source>
</evidence>
<feature type="binding site" evidence="3">
    <location>
        <position position="267"/>
    </location>
    <ligand>
        <name>Mg(2+)</name>
        <dbReference type="ChEBI" id="CHEBI:18420"/>
        <label>1</label>
    </ligand>
</feature>
<evidence type="ECO:0000256" key="2">
    <source>
        <dbReference type="ARBA" id="ARBA00022801"/>
    </source>
</evidence>
<dbReference type="InterPro" id="IPR050792">
    <property type="entry name" value="ADP-ribosylglycohydrolase"/>
</dbReference>
<feature type="binding site" evidence="3">
    <location>
        <position position="264"/>
    </location>
    <ligand>
        <name>Mg(2+)</name>
        <dbReference type="ChEBI" id="CHEBI:18420"/>
        <label>1</label>
    </ligand>
</feature>
<proteinExistence type="inferred from homology"/>
<dbReference type="SUPFAM" id="SSF101478">
    <property type="entry name" value="ADP-ribosylglycohydrolase"/>
    <property type="match status" value="1"/>
</dbReference>
<protein>
    <submittedName>
        <fullName evidence="4">ADP-ribosylglycohydrolase</fullName>
    </submittedName>
</protein>
<dbReference type="EMBL" id="MTKO01000126">
    <property type="protein sequence ID" value="RWX43249.1"/>
    <property type="molecule type" value="Genomic_DNA"/>
</dbReference>
<keyword evidence="2 4" id="KW-0378">Hydrolase</keyword>
<dbReference type="PANTHER" id="PTHR16222:SF24">
    <property type="entry name" value="ADP-RIBOSYLHYDROLASE ARH3"/>
    <property type="match status" value="1"/>
</dbReference>
<evidence type="ECO:0000313" key="4">
    <source>
        <dbReference type="EMBL" id="RWX43249.1"/>
    </source>
</evidence>
<dbReference type="InterPro" id="IPR005502">
    <property type="entry name" value="Ribosyl_crysJ1"/>
</dbReference>
<organism evidence="4 5">
    <name type="scientific">Candidatus Electrothrix aarhusensis</name>
    <dbReference type="NCBI Taxonomy" id="1859131"/>
    <lineage>
        <taxon>Bacteria</taxon>
        <taxon>Pseudomonadati</taxon>
        <taxon>Thermodesulfobacteriota</taxon>
        <taxon>Desulfobulbia</taxon>
        <taxon>Desulfobulbales</taxon>
        <taxon>Desulfobulbaceae</taxon>
        <taxon>Candidatus Electrothrix</taxon>
    </lineage>
</organism>
<keyword evidence="3" id="KW-0460">Magnesium</keyword>
<evidence type="ECO:0000256" key="1">
    <source>
        <dbReference type="ARBA" id="ARBA00010702"/>
    </source>
</evidence>
<dbReference type="PANTHER" id="PTHR16222">
    <property type="entry name" value="ADP-RIBOSYLGLYCOHYDROLASE"/>
    <property type="match status" value="1"/>
</dbReference>
<comment type="caution">
    <text evidence="4">The sequence shown here is derived from an EMBL/GenBank/DDBJ whole genome shotgun (WGS) entry which is preliminary data.</text>
</comment>
<feature type="binding site" evidence="3">
    <location>
        <position position="266"/>
    </location>
    <ligand>
        <name>Mg(2+)</name>
        <dbReference type="ChEBI" id="CHEBI:18420"/>
        <label>1</label>
    </ligand>
</feature>
<evidence type="ECO:0000256" key="3">
    <source>
        <dbReference type="PIRSR" id="PIRSR605502-1"/>
    </source>
</evidence>
<dbReference type="GO" id="GO:0016787">
    <property type="term" value="F:hydrolase activity"/>
    <property type="evidence" value="ECO:0007669"/>
    <property type="project" value="UniProtKB-KW"/>
</dbReference>
<gene>
    <name evidence="4" type="ORF">H206_03014</name>
</gene>
<dbReference type="Gene3D" id="1.10.4080.10">
    <property type="entry name" value="ADP-ribosylation/Crystallin J1"/>
    <property type="match status" value="1"/>
</dbReference>